<feature type="region of interest" description="Disordered" evidence="1">
    <location>
        <begin position="278"/>
        <end position="382"/>
    </location>
</feature>
<keyword evidence="3" id="KW-1185">Reference proteome</keyword>
<feature type="region of interest" description="Disordered" evidence="1">
    <location>
        <begin position="461"/>
        <end position="525"/>
    </location>
</feature>
<sequence>MSKIAITAAGCDVVNDEHNDAQDHDRWHADLGDGKNVAEEQALKSGDTLGQIVRRADPGDGNNVAEEQSLKSGGSRVDGAKKKSTFGNIDKDCMVAKNNKTSSVHDPVPPPYATTNAFVPPGGVVKVVEDKSTKDGNTKKRIRYAMGNDDSKKMPPPPTKLATEGVMCFRGKLVMRQLGSGLVHHISGKWASDESKSERFEYKRECSGESTVFPRSGLYTGFRTNGTKICEQDEQLKFTLNSEGYHNVKGWGSNEYGEYTITGTLKNSKITLLRNYQASEEKSTKNREMETAKEAKKRKRMSEEEQQQQQQKPQRPPMQMQPKHQQQQQIMTSSSYNKAADSSMSSSRSSSSGGEGGSSGTSSTSTMAVGERRSPRISGQGKKENERLIFTLRVLMKYLERRDSKMHLLAKAQIKECYEKNRAGDPAFRSFLTSMNARLRATVGDVYWKKSHAYVERFIGHKQAKKSQSSSSSSRSAPTCSHPVLPGVSGGGVAPPVQPSAFGSSGIPHNTNTSDRGGGGMNSTMNAQVTFVPTTATTILTASTSTTWAKEEKTKKKMDALARKEQKNQLAQENCARKEMKEAAAPAPTSKTSAAEKKMDSLARKEQKIQFAQENCARNEMKEAAADDDSGRKEQKNQLAQENCARKEMKKAVAAAAAAANTSTTSAVEEKTKKMMDALARNEQKNQVTQENCARKDMKEAAAASSASTSTIWAEEKTQKKMVASARNEQKDQVTQENCARKDMEGADVAYTSKTSAAEEKMKKMMDASARKEKKSCIDNDDPKCNVSECKPSAATKVIDLKDGSRSEDSPPAIDNSDGGGVTCNDEVISISSEDSSDVEDVTGLHLAQRNEELQKMIRDLREENESLKTANAEINTRLSAVHDTPTSFSQKYA</sequence>
<evidence type="ECO:0000313" key="2">
    <source>
        <dbReference type="EMBL" id="KAL3766792.1"/>
    </source>
</evidence>
<organism evidence="2 3">
    <name type="scientific">Discostella pseudostelligera</name>
    <dbReference type="NCBI Taxonomy" id="259834"/>
    <lineage>
        <taxon>Eukaryota</taxon>
        <taxon>Sar</taxon>
        <taxon>Stramenopiles</taxon>
        <taxon>Ochrophyta</taxon>
        <taxon>Bacillariophyta</taxon>
        <taxon>Coscinodiscophyceae</taxon>
        <taxon>Thalassiosirophycidae</taxon>
        <taxon>Stephanodiscales</taxon>
        <taxon>Stephanodiscaceae</taxon>
        <taxon>Discostella</taxon>
    </lineage>
</organism>
<feature type="compositionally biased region" description="Polar residues" evidence="1">
    <location>
        <begin position="501"/>
        <end position="515"/>
    </location>
</feature>
<proteinExistence type="predicted"/>
<dbReference type="EMBL" id="JALLBG020000080">
    <property type="protein sequence ID" value="KAL3766792.1"/>
    <property type="molecule type" value="Genomic_DNA"/>
</dbReference>
<evidence type="ECO:0000313" key="3">
    <source>
        <dbReference type="Proteomes" id="UP001530293"/>
    </source>
</evidence>
<protein>
    <submittedName>
        <fullName evidence="2">Uncharacterized protein</fullName>
    </submittedName>
</protein>
<feature type="compositionally biased region" description="Basic and acidic residues" evidence="1">
    <location>
        <begin position="621"/>
        <end position="636"/>
    </location>
</feature>
<feature type="region of interest" description="Disordered" evidence="1">
    <location>
        <begin position="54"/>
        <end position="83"/>
    </location>
</feature>
<feature type="compositionally biased region" description="Basic and acidic residues" evidence="1">
    <location>
        <begin position="594"/>
        <end position="605"/>
    </location>
</feature>
<dbReference type="Proteomes" id="UP001530293">
    <property type="component" value="Unassembled WGS sequence"/>
</dbReference>
<feature type="region of interest" description="Disordered" evidence="1">
    <location>
        <begin position="621"/>
        <end position="641"/>
    </location>
</feature>
<feature type="compositionally biased region" description="Low complexity" evidence="1">
    <location>
        <begin position="467"/>
        <end position="476"/>
    </location>
</feature>
<feature type="compositionally biased region" description="Low complexity" evidence="1">
    <location>
        <begin position="307"/>
        <end position="352"/>
    </location>
</feature>
<gene>
    <name evidence="2" type="ORF">ACHAWU_007455</name>
</gene>
<dbReference type="AlphaFoldDB" id="A0ABD3MX07"/>
<reference evidence="2 3" key="1">
    <citation type="submission" date="2024-10" db="EMBL/GenBank/DDBJ databases">
        <title>Updated reference genomes for cyclostephanoid diatoms.</title>
        <authorList>
            <person name="Roberts W.R."/>
            <person name="Alverson A.J."/>
        </authorList>
    </citation>
    <scope>NUCLEOTIDE SEQUENCE [LARGE SCALE GENOMIC DNA]</scope>
    <source>
        <strain evidence="2 3">AJA232-27</strain>
    </source>
</reference>
<feature type="region of interest" description="Disordered" evidence="1">
    <location>
        <begin position="801"/>
        <end position="824"/>
    </location>
</feature>
<feature type="region of interest" description="Disordered" evidence="1">
    <location>
        <begin position="872"/>
        <end position="894"/>
    </location>
</feature>
<evidence type="ECO:0000256" key="1">
    <source>
        <dbReference type="SAM" id="MobiDB-lite"/>
    </source>
</evidence>
<feature type="region of interest" description="Disordered" evidence="1">
    <location>
        <begin position="577"/>
        <end position="605"/>
    </location>
</feature>
<feature type="compositionally biased region" description="Low complexity" evidence="1">
    <location>
        <begin position="583"/>
        <end position="593"/>
    </location>
</feature>
<feature type="compositionally biased region" description="Basic and acidic residues" evidence="1">
    <location>
        <begin position="279"/>
        <end position="294"/>
    </location>
</feature>
<name>A0ABD3MX07_9STRA</name>
<comment type="caution">
    <text evidence="2">The sequence shown here is derived from an EMBL/GenBank/DDBJ whole genome shotgun (WGS) entry which is preliminary data.</text>
</comment>
<feature type="region of interest" description="Disordered" evidence="1">
    <location>
        <begin position="681"/>
        <end position="713"/>
    </location>
</feature>
<feature type="compositionally biased region" description="Low complexity" evidence="1">
    <location>
        <begin position="701"/>
        <end position="711"/>
    </location>
</feature>
<accession>A0ABD3MX07</accession>